<evidence type="ECO:0000313" key="10">
    <source>
        <dbReference type="Proteomes" id="UP000230423"/>
    </source>
</evidence>
<dbReference type="PANTHER" id="PTHR45674:SF9">
    <property type="entry name" value="DNA LIGASE 3"/>
    <property type="match status" value="1"/>
</dbReference>
<keyword evidence="3 9" id="KW-0436">Ligase</keyword>
<accession>A0A2G9UA68</accession>
<dbReference type="GO" id="GO:0006310">
    <property type="term" value="P:DNA recombination"/>
    <property type="evidence" value="ECO:0007669"/>
    <property type="project" value="InterPro"/>
</dbReference>
<dbReference type="PANTHER" id="PTHR45674">
    <property type="entry name" value="DNA LIGASE 1/3 FAMILY MEMBER"/>
    <property type="match status" value="1"/>
</dbReference>
<dbReference type="Proteomes" id="UP000230423">
    <property type="component" value="Unassembled WGS sequence"/>
</dbReference>
<evidence type="ECO:0000256" key="4">
    <source>
        <dbReference type="ARBA" id="ARBA00022723"/>
    </source>
</evidence>
<keyword evidence="7" id="KW-0539">Nucleus</keyword>
<dbReference type="InterPro" id="IPR012308">
    <property type="entry name" value="DNA_ligase_ATP-dep_N"/>
</dbReference>
<dbReference type="GO" id="GO:0003910">
    <property type="term" value="F:DNA ligase (ATP) activity"/>
    <property type="evidence" value="ECO:0007669"/>
    <property type="project" value="InterPro"/>
</dbReference>
<name>A0A2G9UA68_TELCI</name>
<comment type="subcellular location">
    <subcellularLocation>
        <location evidence="1">Nucleus</location>
    </subcellularLocation>
</comment>
<dbReference type="GO" id="GO:0006273">
    <property type="term" value="P:lagging strand elongation"/>
    <property type="evidence" value="ECO:0007669"/>
    <property type="project" value="TreeGrafter"/>
</dbReference>
<feature type="non-terminal residue" evidence="9">
    <location>
        <position position="1"/>
    </location>
</feature>
<dbReference type="InterPro" id="IPR001510">
    <property type="entry name" value="Znf_PARP"/>
</dbReference>
<keyword evidence="6" id="KW-0862">Zinc</keyword>
<keyword evidence="10" id="KW-1185">Reference proteome</keyword>
<evidence type="ECO:0000256" key="6">
    <source>
        <dbReference type="ARBA" id="ARBA00022833"/>
    </source>
</evidence>
<dbReference type="InterPro" id="IPR036957">
    <property type="entry name" value="Znf_PARP_sf"/>
</dbReference>
<keyword evidence="5" id="KW-0863">Zinc-finger</keyword>
<feature type="domain" description="PARP-type" evidence="8">
    <location>
        <begin position="27"/>
        <end position="99"/>
    </location>
</feature>
<evidence type="ECO:0000259" key="8">
    <source>
        <dbReference type="PROSITE" id="PS50064"/>
    </source>
</evidence>
<evidence type="ECO:0000256" key="2">
    <source>
        <dbReference type="ARBA" id="ARBA00007572"/>
    </source>
</evidence>
<dbReference type="GO" id="GO:0006302">
    <property type="term" value="P:double-strand break repair"/>
    <property type="evidence" value="ECO:0007669"/>
    <property type="project" value="TreeGrafter"/>
</dbReference>
<dbReference type="InterPro" id="IPR050191">
    <property type="entry name" value="ATP-dep_DNA_ligase"/>
</dbReference>
<dbReference type="PROSITE" id="PS50064">
    <property type="entry name" value="ZF_PARP_2"/>
    <property type="match status" value="1"/>
</dbReference>
<evidence type="ECO:0000256" key="7">
    <source>
        <dbReference type="ARBA" id="ARBA00023242"/>
    </source>
</evidence>
<dbReference type="SMART" id="SM01336">
    <property type="entry name" value="zf-PARP"/>
    <property type="match status" value="1"/>
</dbReference>
<dbReference type="OrthoDB" id="206088at2759"/>
<evidence type="ECO:0000313" key="9">
    <source>
        <dbReference type="EMBL" id="PIO67157.1"/>
    </source>
</evidence>
<dbReference type="GO" id="GO:0070421">
    <property type="term" value="C:DNA ligase III-XRCC1 complex"/>
    <property type="evidence" value="ECO:0007669"/>
    <property type="project" value="TreeGrafter"/>
</dbReference>
<dbReference type="InterPro" id="IPR036599">
    <property type="entry name" value="DNA_ligase_N_sf"/>
</dbReference>
<dbReference type="SUPFAM" id="SSF117018">
    <property type="entry name" value="ATP-dependent DNA ligase DNA-binding domain"/>
    <property type="match status" value="1"/>
</dbReference>
<dbReference type="GO" id="GO:0003677">
    <property type="term" value="F:DNA binding"/>
    <property type="evidence" value="ECO:0007669"/>
    <property type="project" value="InterPro"/>
</dbReference>
<dbReference type="Gene3D" id="1.10.3260.10">
    <property type="entry name" value="DNA ligase, ATP-dependent, N-terminal domain"/>
    <property type="match status" value="1"/>
</dbReference>
<comment type="similarity">
    <text evidence="2">Belongs to the ATP-dependent DNA ligase family.</text>
</comment>
<protein>
    <submittedName>
        <fullName evidence="9">DNA ligase</fullName>
    </submittedName>
</protein>
<evidence type="ECO:0000256" key="3">
    <source>
        <dbReference type="ARBA" id="ARBA00022598"/>
    </source>
</evidence>
<dbReference type="Gene3D" id="3.30.1740.10">
    <property type="entry name" value="Zinc finger, PARP-type"/>
    <property type="match status" value="1"/>
</dbReference>
<keyword evidence="4" id="KW-0479">Metal-binding</keyword>
<dbReference type="Pfam" id="PF04675">
    <property type="entry name" value="DNA_ligase_A_N"/>
    <property type="match status" value="1"/>
</dbReference>
<dbReference type="AlphaFoldDB" id="A0A2G9UA68"/>
<dbReference type="SUPFAM" id="SSF57716">
    <property type="entry name" value="Glucocorticoid receptor-like (DNA-binding domain)"/>
    <property type="match status" value="1"/>
</dbReference>
<organism evidence="9 10">
    <name type="scientific">Teladorsagia circumcincta</name>
    <name type="common">Brown stomach worm</name>
    <name type="synonym">Ostertagia circumcincta</name>
    <dbReference type="NCBI Taxonomy" id="45464"/>
    <lineage>
        <taxon>Eukaryota</taxon>
        <taxon>Metazoa</taxon>
        <taxon>Ecdysozoa</taxon>
        <taxon>Nematoda</taxon>
        <taxon>Chromadorea</taxon>
        <taxon>Rhabditida</taxon>
        <taxon>Rhabditina</taxon>
        <taxon>Rhabditomorpha</taxon>
        <taxon>Strongyloidea</taxon>
        <taxon>Trichostrongylidae</taxon>
        <taxon>Teladorsagia</taxon>
    </lineage>
</organism>
<dbReference type="GO" id="GO:0008270">
    <property type="term" value="F:zinc ion binding"/>
    <property type="evidence" value="ECO:0007669"/>
    <property type="project" value="UniProtKB-KW"/>
</dbReference>
<evidence type="ECO:0000256" key="5">
    <source>
        <dbReference type="ARBA" id="ARBA00022771"/>
    </source>
</evidence>
<gene>
    <name evidence="9" type="ORF">TELCIR_11103</name>
</gene>
<reference evidence="9 10" key="1">
    <citation type="submission" date="2015-09" db="EMBL/GenBank/DDBJ databases">
        <title>Draft genome of the parasitic nematode Teladorsagia circumcincta isolate WARC Sus (inbred).</title>
        <authorList>
            <person name="Mitreva M."/>
        </authorList>
    </citation>
    <scope>NUCLEOTIDE SEQUENCE [LARGE SCALE GENOMIC DNA]</scope>
    <source>
        <strain evidence="9 10">S</strain>
    </source>
</reference>
<evidence type="ECO:0000256" key="1">
    <source>
        <dbReference type="ARBA" id="ARBA00004123"/>
    </source>
</evidence>
<sequence>IMVLNKLMKLNYHHAQNIWFRHYAWEVRLAKITPNPFVQREEGPPPDMKLYYHPHCLFEMFFKARANTKVIEGVDDIEGWDDVKDEDKEPILKFIDELNELRANKESGGGARRTPKKKADDTAAPEKFTKLCEVIASVSKYTDKSSAVKMFISRDDYDGDMLTLVRLLLPGVDQRVYNIKEKQIIKHFASIYDLSAEELLDSYKNGGDVSKTIRDAIENNKLSRVDRWLNKLTELTKDDEQINHLKFAAKRLSPIEVQYLLRLVMKDLRINAGVKHILDGLHASAYEAFQSCRDLAEIVER</sequence>
<dbReference type="EMBL" id="KZ347777">
    <property type="protein sequence ID" value="PIO67157.1"/>
    <property type="molecule type" value="Genomic_DNA"/>
</dbReference>
<proteinExistence type="inferred from homology"/>